<organism evidence="2 3">
    <name type="scientific">Kitasatospora xanthocidica</name>
    <dbReference type="NCBI Taxonomy" id="83382"/>
    <lineage>
        <taxon>Bacteria</taxon>
        <taxon>Bacillati</taxon>
        <taxon>Actinomycetota</taxon>
        <taxon>Actinomycetes</taxon>
        <taxon>Kitasatosporales</taxon>
        <taxon>Streptomycetaceae</taxon>
        <taxon>Kitasatospora</taxon>
    </lineage>
</organism>
<proteinExistence type="predicted"/>
<comment type="caution">
    <text evidence="2">The sequence shown here is derived from an EMBL/GenBank/DDBJ whole genome shotgun (WGS) entry which is preliminary data.</text>
</comment>
<gene>
    <name evidence="2" type="ORF">DR950_05325</name>
</gene>
<dbReference type="PANTHER" id="PTHR36978:SF4">
    <property type="entry name" value="P-LOOP CONTAINING NUCLEOSIDE TRIPHOSPHATE HYDROLASE PROTEIN"/>
    <property type="match status" value="1"/>
</dbReference>
<dbReference type="Proteomes" id="UP000263377">
    <property type="component" value="Unassembled WGS sequence"/>
</dbReference>
<protein>
    <recommendedName>
        <fullName evidence="4">Sulfotransferase family protein</fullName>
    </recommendedName>
</protein>
<feature type="region of interest" description="Disordered" evidence="1">
    <location>
        <begin position="1"/>
        <end position="29"/>
    </location>
</feature>
<accession>A0A372ZNI9</accession>
<dbReference type="InterPro" id="IPR040632">
    <property type="entry name" value="Sulfotransfer_4"/>
</dbReference>
<dbReference type="EMBL" id="QVIG01000001">
    <property type="protein sequence ID" value="RGD57291.1"/>
    <property type="molecule type" value="Genomic_DNA"/>
</dbReference>
<dbReference type="Pfam" id="PF17784">
    <property type="entry name" value="Sulfotransfer_4"/>
    <property type="match status" value="1"/>
</dbReference>
<dbReference type="AlphaFoldDB" id="A0A372ZNI9"/>
<dbReference type="SUPFAM" id="SSF52540">
    <property type="entry name" value="P-loop containing nucleoside triphosphate hydrolases"/>
    <property type="match status" value="1"/>
</dbReference>
<dbReference type="PANTHER" id="PTHR36978">
    <property type="entry name" value="P-LOOP CONTAINING NUCLEOTIDE TRIPHOSPHATE HYDROLASE"/>
    <property type="match status" value="1"/>
</dbReference>
<keyword evidence="3" id="KW-1185">Reference proteome</keyword>
<evidence type="ECO:0008006" key="4">
    <source>
        <dbReference type="Google" id="ProtNLM"/>
    </source>
</evidence>
<sequence length="214" mass="24061">MSASSFQPVPSERFQPVPSERDGGRPRPPKVFGLGLTRTGTRSLTAALGVLGFDVVHYPVDGATYRTLLAGSARFPLLESHDGLTDITVVPYYQDLDLAWPGSRFVLTVREEESWLRSCRTHWERPLPDRGDGRDVRLESDLQRFLRAAVYGCHAFHAERFRGVYRRHVAEVARYFADRADDLLVLDVVGGEGYERLAPFLGVPVPDEPFPHLN</sequence>
<dbReference type="Gene3D" id="3.40.50.300">
    <property type="entry name" value="P-loop containing nucleotide triphosphate hydrolases"/>
    <property type="match status" value="1"/>
</dbReference>
<evidence type="ECO:0000313" key="2">
    <source>
        <dbReference type="EMBL" id="RGD57291.1"/>
    </source>
</evidence>
<evidence type="ECO:0000256" key="1">
    <source>
        <dbReference type="SAM" id="MobiDB-lite"/>
    </source>
</evidence>
<dbReference type="RefSeq" id="WP_074002853.1">
    <property type="nucleotide sequence ID" value="NZ_QVIG01000001.1"/>
</dbReference>
<dbReference type="InterPro" id="IPR027417">
    <property type="entry name" value="P-loop_NTPase"/>
</dbReference>
<reference evidence="2 3" key="1">
    <citation type="submission" date="2018-08" db="EMBL/GenBank/DDBJ databases">
        <title>Diversity &amp; Physiological Properties of Lignin-Decomposing Actinobacteria from Soil.</title>
        <authorList>
            <person name="Roh S.G."/>
            <person name="Kim S.B."/>
        </authorList>
    </citation>
    <scope>NUCLEOTIDE SEQUENCE [LARGE SCALE GENOMIC DNA]</scope>
    <source>
        <strain evidence="2 3">MMS17-GH009</strain>
    </source>
</reference>
<name>A0A372ZNI9_9ACTN</name>
<evidence type="ECO:0000313" key="3">
    <source>
        <dbReference type="Proteomes" id="UP000263377"/>
    </source>
</evidence>